<dbReference type="EMBL" id="BORC01000005">
    <property type="protein sequence ID" value="GIN63303.1"/>
    <property type="molecule type" value="Genomic_DNA"/>
</dbReference>
<evidence type="ECO:0000313" key="3">
    <source>
        <dbReference type="EMBL" id="GIN63303.1"/>
    </source>
</evidence>
<proteinExistence type="predicted"/>
<dbReference type="SUPFAM" id="SSF52540">
    <property type="entry name" value="P-loop containing nucleoside triphosphate hydrolases"/>
    <property type="match status" value="1"/>
</dbReference>
<dbReference type="InterPro" id="IPR045055">
    <property type="entry name" value="DNA2/NAM7-like"/>
</dbReference>
<dbReference type="Pfam" id="PF13087">
    <property type="entry name" value="AAA_12"/>
    <property type="match status" value="1"/>
</dbReference>
<dbReference type="AlphaFoldDB" id="A0A920BUV5"/>
<dbReference type="InterPro" id="IPR027417">
    <property type="entry name" value="P-loop_NTPase"/>
</dbReference>
<dbReference type="InterPro" id="IPR041679">
    <property type="entry name" value="DNA2/NAM7-like_C"/>
</dbReference>
<dbReference type="PANTHER" id="PTHR10887:SF530">
    <property type="entry name" value="SUPERFAMILY I DNA HELICASES"/>
    <property type="match status" value="1"/>
</dbReference>
<keyword evidence="4" id="KW-1185">Reference proteome</keyword>
<comment type="caution">
    <text evidence="3">The sequence shown here is derived from an EMBL/GenBank/DDBJ whole genome shotgun (WGS) entry which is preliminary data.</text>
</comment>
<evidence type="ECO:0000259" key="2">
    <source>
        <dbReference type="Pfam" id="PF13087"/>
    </source>
</evidence>
<organism evidence="3 4">
    <name type="scientific">Robertmurraya siralis</name>
    <dbReference type="NCBI Taxonomy" id="77777"/>
    <lineage>
        <taxon>Bacteria</taxon>
        <taxon>Bacillati</taxon>
        <taxon>Bacillota</taxon>
        <taxon>Bacilli</taxon>
        <taxon>Bacillales</taxon>
        <taxon>Bacillaceae</taxon>
        <taxon>Robertmurraya</taxon>
    </lineage>
</organism>
<dbReference type="PANTHER" id="PTHR10887">
    <property type="entry name" value="DNA2/NAM7 HELICASE FAMILY"/>
    <property type="match status" value="1"/>
</dbReference>
<dbReference type="Proteomes" id="UP000682111">
    <property type="component" value="Unassembled WGS sequence"/>
</dbReference>
<accession>A0A920BUV5</accession>
<protein>
    <submittedName>
        <fullName evidence="3">DNA helicase</fullName>
    </submittedName>
</protein>
<dbReference type="Pfam" id="PF13086">
    <property type="entry name" value="AAA_11"/>
    <property type="match status" value="1"/>
</dbReference>
<sequence length="954" mass="110066">MNSCLQMTKYLRDSIAAKIQIDFKNEPYEIVQLENIQEGKISANIFCNLNKDSNSNVGKIEVMIVAKTIKTKFVTQQKVNNNIEDLTGIFFIPAILHSDGTLNPPEGKYPWIPRERLSPIIEENLSIGYLQVFDTYMSDHHQKLKNNTSWDAYYEFSNEMYETVTDHKMIDTFVKDIELENNVYLFKDETINATRNILKLYDHLLEGNYNKSKLYQNFISLEFNKVKPLVNNNYTEMIKHSAQMGGEYPLSFSQRESVNHFNNMEEGEILAVNGPPGTGKTTLLQSLVANLYVDKALKKDKAPLIVASSTNNQAVTNIIESFGKINKKWGTSNLEERWVEGVNSFAVYFPSKSKMKEADQKEFQHTNPQGDNFFANLESEENLQASKIKFLKECSNYFNKTFNSIDECEASIWARMKDVHDMGGELLQLFHQYSQVSTNEYDMDIYLTKLKVEIDNDLTKLENIQERVKAWIDHCKSIPFYYRWLSFLPNFKKKIINRNRLFIQHGESFLHESMDIEKVIAIYSNKADEIRANRLRNENLYNTVEKINTKFKTNIERLFNLKIIKDEKVLFNSLDKLNEFLDTSIRYVSFWLAVHYFECRWIKGKRLTEAQKGKNFKNVLEQSYENLSMITPCYVMTFYQLPKLLLAFDGKNQQFLYNQIDLLIVDEAGQVTPEIAACSFSLAKRAVVVGDVYQIEPVWNINRSLDISMAIAAGVIKEKNDFEKLSALGLNTSESSVMKVACKCCNYKKFGDRGLFLSEHRRCYDEIIEYCNRLVYKGNLEPMRGLGRNDGEYRLRNLSIPHFGHIQVDSVESSKRAGSRYNEKEAEAISEWVSKYFNEIKKAYPKEDLKNLIGIVTPFRMQVQVIKKALPSGMKKMIDVGTVHTFQGGERRVIIMSTVYGINDGCYFMDTSKSLLNVAVSRAKDSFIVFGEIGCLSENEVESSGLLKKMISNC</sequence>
<dbReference type="Gene3D" id="3.40.50.300">
    <property type="entry name" value="P-loop containing nucleotide triphosphate hydrolases"/>
    <property type="match status" value="2"/>
</dbReference>
<dbReference type="GO" id="GO:0004386">
    <property type="term" value="F:helicase activity"/>
    <property type="evidence" value="ECO:0007669"/>
    <property type="project" value="UniProtKB-KW"/>
</dbReference>
<keyword evidence="3" id="KW-0067">ATP-binding</keyword>
<dbReference type="InterPro" id="IPR041677">
    <property type="entry name" value="DNA2/NAM7_AAA_11"/>
</dbReference>
<evidence type="ECO:0000313" key="4">
    <source>
        <dbReference type="Proteomes" id="UP000682111"/>
    </source>
</evidence>
<feature type="domain" description="DNA2/NAM7 helicase helicase" evidence="1">
    <location>
        <begin position="252"/>
        <end position="466"/>
    </location>
</feature>
<keyword evidence="3" id="KW-0347">Helicase</keyword>
<name>A0A920BUV5_9BACI</name>
<gene>
    <name evidence="3" type="ORF">J27TS8_32960</name>
</gene>
<feature type="domain" description="DNA2/NAM7 helicase-like C-terminal" evidence="2">
    <location>
        <begin position="753"/>
        <end position="932"/>
    </location>
</feature>
<evidence type="ECO:0000259" key="1">
    <source>
        <dbReference type="Pfam" id="PF13086"/>
    </source>
</evidence>
<keyword evidence="3" id="KW-0547">Nucleotide-binding</keyword>
<dbReference type="CDD" id="cd18808">
    <property type="entry name" value="SF1_C_Upf1"/>
    <property type="match status" value="1"/>
</dbReference>
<keyword evidence="3" id="KW-0378">Hydrolase</keyword>
<dbReference type="InterPro" id="IPR047187">
    <property type="entry name" value="SF1_C_Upf1"/>
</dbReference>
<reference evidence="3" key="1">
    <citation type="submission" date="2021-03" db="EMBL/GenBank/DDBJ databases">
        <title>Antimicrobial resistance genes in bacteria isolated from Japanese honey, and their potential for conferring macrolide and lincosamide resistance in the American foulbrood pathogen Paenibacillus larvae.</title>
        <authorList>
            <person name="Okamoto M."/>
            <person name="Kumagai M."/>
            <person name="Kanamori H."/>
            <person name="Takamatsu D."/>
        </authorList>
    </citation>
    <scope>NUCLEOTIDE SEQUENCE</scope>
    <source>
        <strain evidence="3">J27TS8</strain>
    </source>
</reference>
<dbReference type="RefSeq" id="WP_212934132.1">
    <property type="nucleotide sequence ID" value="NZ_BORC01000005.1"/>
</dbReference>